<feature type="region of interest" description="Disordered" evidence="4">
    <location>
        <begin position="594"/>
        <end position="624"/>
    </location>
</feature>
<evidence type="ECO:0000256" key="4">
    <source>
        <dbReference type="SAM" id="MobiDB-lite"/>
    </source>
</evidence>
<dbReference type="InterPro" id="IPR036322">
    <property type="entry name" value="WD40_repeat_dom_sf"/>
</dbReference>
<dbReference type="Proteomes" id="UP000557315">
    <property type="component" value="Unassembled WGS sequence"/>
</dbReference>
<dbReference type="PANTHER" id="PTHR19872:SF7">
    <property type="entry name" value="F-BOX AND WD REPEAT DOMAIN CONTAINING PROTEIN 10B-RELATED"/>
    <property type="match status" value="1"/>
</dbReference>
<reference evidence="5 6" key="1">
    <citation type="submission" date="2019-09" db="EMBL/GenBank/DDBJ databases">
        <title>Bird 10,000 Genomes (B10K) Project - Family phase.</title>
        <authorList>
            <person name="Zhang G."/>
        </authorList>
    </citation>
    <scope>NUCLEOTIDE SEQUENCE [LARGE SCALE GENOMIC DNA]</scope>
    <source>
        <strain evidence="5">B10K-DU-029-47</strain>
        <tissue evidence="5">Heart</tissue>
    </source>
</reference>
<feature type="non-terminal residue" evidence="5">
    <location>
        <position position="1"/>
    </location>
</feature>
<dbReference type="PROSITE" id="PS50294">
    <property type="entry name" value="WD_REPEATS_REGION"/>
    <property type="match status" value="1"/>
</dbReference>
<dbReference type="InterPro" id="IPR001680">
    <property type="entry name" value="WD40_rpt"/>
</dbReference>
<dbReference type="AlphaFoldDB" id="A0A7K6FD26"/>
<dbReference type="EMBL" id="VZRO01002710">
    <property type="protein sequence ID" value="NWV48936.1"/>
    <property type="molecule type" value="Genomic_DNA"/>
</dbReference>
<evidence type="ECO:0000313" key="6">
    <source>
        <dbReference type="Proteomes" id="UP000557315"/>
    </source>
</evidence>
<feature type="region of interest" description="Disordered" evidence="4">
    <location>
        <begin position="474"/>
        <end position="519"/>
    </location>
</feature>
<dbReference type="InterPro" id="IPR015943">
    <property type="entry name" value="WD40/YVTN_repeat-like_dom_sf"/>
</dbReference>
<comment type="caution">
    <text evidence="5">The sequence shown here is derived from an EMBL/GenBank/DDBJ whole genome shotgun (WGS) entry which is preliminary data.</text>
</comment>
<evidence type="ECO:0000313" key="5">
    <source>
        <dbReference type="EMBL" id="NWV48936.1"/>
    </source>
</evidence>
<dbReference type="Gene3D" id="2.130.10.10">
    <property type="entry name" value="YVTN repeat-like/Quinoprotein amine dehydrogenase"/>
    <property type="match status" value="1"/>
</dbReference>
<feature type="compositionally biased region" description="Polar residues" evidence="4">
    <location>
        <begin position="718"/>
        <end position="734"/>
    </location>
</feature>
<evidence type="ECO:0000256" key="3">
    <source>
        <dbReference type="PROSITE-ProRule" id="PRU00221"/>
    </source>
</evidence>
<feature type="repeat" description="WD" evidence="3">
    <location>
        <begin position="266"/>
        <end position="305"/>
    </location>
</feature>
<feature type="non-terminal residue" evidence="5">
    <location>
        <position position="821"/>
    </location>
</feature>
<keyword evidence="6" id="KW-1185">Reference proteome</keyword>
<feature type="compositionally biased region" description="Polar residues" evidence="4">
    <location>
        <begin position="594"/>
        <end position="603"/>
    </location>
</feature>
<feature type="compositionally biased region" description="Polar residues" evidence="4">
    <location>
        <begin position="486"/>
        <end position="496"/>
    </location>
</feature>
<feature type="repeat" description="WD" evidence="3">
    <location>
        <begin position="224"/>
        <end position="265"/>
    </location>
</feature>
<dbReference type="PANTHER" id="PTHR19872">
    <property type="entry name" value="UBIQUITIN LIGASE SPECIFICITY FACTOR/HREP PROTEIN"/>
    <property type="match status" value="1"/>
</dbReference>
<dbReference type="SMART" id="SM00320">
    <property type="entry name" value="WD40"/>
    <property type="match status" value="6"/>
</dbReference>
<dbReference type="Gene3D" id="1.20.1280.50">
    <property type="match status" value="1"/>
</dbReference>
<evidence type="ECO:0000256" key="1">
    <source>
        <dbReference type="ARBA" id="ARBA00022574"/>
    </source>
</evidence>
<evidence type="ECO:0000256" key="2">
    <source>
        <dbReference type="ARBA" id="ARBA00022737"/>
    </source>
</evidence>
<sequence>FWPQSTERPAQEGPDAGDGSPQSSADPEATMAPASLQPGSDDSQPKDFTRCLPFQLAMFILGLLDPKSLDACSAVNRHWEFLVGQVQKDKECRSTVQKDLLQLQELCPRKTIPNYAKRVDVQIPQLNDEGEVIKMKDKEQNKRRKSKTEDLSLHAAYQELKTHKMELEERNVFCGSYKTHVLMEQPDRTRIIHYSGGSLVVTASANRKVRLFHVPGGKEVPLLLQGQAGPIRALCLCEDKGLLVSTSFDFSIRYWNIPSGACVRTFTGHYGTITCLHSHQEHFVSGAGDGMVKVWSLKSGKCLRTLMHNNPVWAVRMDGTHVVSGCHRGLVKVWSAETGALIKTLERHQGPVLCLSFDHWHLVTGSSDGYALGWSMLGKLRKCLIAFFHPKGVLSLEFLYLRVISGCADGHIRIFNFLTGTCLRVLELTSSGDPLSSLCVAGNRMVTNSPSRVVLLQFEEVVWDYSLPADREVVKDKKSRRGKRQGASTEQRQAQAAQDKPPGSHQPSNRRGRPKSTTPSLCFSGFSKLSYKPSTHCLQPSPYSFSLLLSRADVLFHFNEDTLQPELPKRDPSCPMSPDKFLLTIGTLQSSCRPAPVSSSTELSAKAREAQQQRPRKVPMSKTPLQHKAEQAAQLQRARLHSDSLAMTKISTPFETKMLRLRLQNSLHSPSVKSSIPAPCVVRPKFCGSLRERRTPSGHGKDTPGAKDEDQLIDLCTASSEPTQPTPGTATQVRSELPRGMKPSCPYGSCRDSGFRLLTAEQEVREAAEAAQHQAQQAKPTEAEERARRKAWLRKIEGLPVDSFTGERKTPAPELGRNTFI</sequence>
<proteinExistence type="predicted"/>
<dbReference type="PROSITE" id="PS50082">
    <property type="entry name" value="WD_REPEATS_2"/>
    <property type="match status" value="2"/>
</dbReference>
<dbReference type="CDD" id="cd00200">
    <property type="entry name" value="WD40"/>
    <property type="match status" value="1"/>
</dbReference>
<feature type="region of interest" description="Disordered" evidence="4">
    <location>
        <begin position="718"/>
        <end position="740"/>
    </location>
</feature>
<accession>A0A7K6FD26</accession>
<dbReference type="SUPFAM" id="SSF81383">
    <property type="entry name" value="F-box domain"/>
    <property type="match status" value="1"/>
</dbReference>
<feature type="region of interest" description="Disordered" evidence="4">
    <location>
        <begin position="1"/>
        <end position="47"/>
    </location>
</feature>
<feature type="region of interest" description="Disordered" evidence="4">
    <location>
        <begin position="770"/>
        <end position="821"/>
    </location>
</feature>
<organism evidence="5 6">
    <name type="scientific">Daphoenositta chrysoptera</name>
    <name type="common">varied sittella</name>
    <dbReference type="NCBI Taxonomy" id="254528"/>
    <lineage>
        <taxon>Eukaryota</taxon>
        <taxon>Metazoa</taxon>
        <taxon>Chordata</taxon>
        <taxon>Craniata</taxon>
        <taxon>Vertebrata</taxon>
        <taxon>Euteleostomi</taxon>
        <taxon>Archelosauria</taxon>
        <taxon>Archosauria</taxon>
        <taxon>Dinosauria</taxon>
        <taxon>Saurischia</taxon>
        <taxon>Theropoda</taxon>
        <taxon>Coelurosauria</taxon>
        <taxon>Aves</taxon>
        <taxon>Neognathae</taxon>
        <taxon>Neoaves</taxon>
        <taxon>Telluraves</taxon>
        <taxon>Australaves</taxon>
        <taxon>Passeriformes</taxon>
        <taxon>Corvoidea</taxon>
        <taxon>Pachycephalidae</taxon>
        <taxon>Daphoenositta</taxon>
    </lineage>
</organism>
<dbReference type="Pfam" id="PF00400">
    <property type="entry name" value="WD40"/>
    <property type="match status" value="4"/>
</dbReference>
<name>A0A7K6FD26_9CORV</name>
<dbReference type="InterPro" id="IPR051075">
    <property type="entry name" value="SCF_subunit_WD-repeat"/>
</dbReference>
<protein>
    <submittedName>
        <fullName evidence="5">FBW10 protein</fullName>
    </submittedName>
</protein>
<gene>
    <name evidence="5" type="primary">Fbxw10</name>
    <name evidence="5" type="ORF">DAPCHR_R05112</name>
</gene>
<dbReference type="SUPFAM" id="SSF50978">
    <property type="entry name" value="WD40 repeat-like"/>
    <property type="match status" value="1"/>
</dbReference>
<dbReference type="InterPro" id="IPR036047">
    <property type="entry name" value="F-box-like_dom_sf"/>
</dbReference>
<keyword evidence="1 3" id="KW-0853">WD repeat</keyword>
<keyword evidence="2" id="KW-0677">Repeat</keyword>